<sequence>MKVGSLPPAWNSSKYLLSLRQLPHPRFFVTSYAVIVARAQVRNKYEMNFVHAR</sequence>
<dbReference type="KEGG" id="sla:SERLADRAFT_455890"/>
<proteinExistence type="predicted"/>
<reference evidence="1" key="1">
    <citation type="submission" date="2011-04" db="EMBL/GenBank/DDBJ databases">
        <title>Evolution of plant cell wall degrading machinery underlies the functional diversity of forest fungi.</title>
        <authorList>
            <consortium name="US DOE Joint Genome Institute (JGI-PGF)"/>
            <person name="Eastwood D.C."/>
            <person name="Floudas D."/>
            <person name="Binder M."/>
            <person name="Majcherczyk A."/>
            <person name="Schneider P."/>
            <person name="Aerts A."/>
            <person name="Asiegbu F.O."/>
            <person name="Baker S.E."/>
            <person name="Barry K."/>
            <person name="Bendiksby M."/>
            <person name="Blumentritt M."/>
            <person name="Coutinho P.M."/>
            <person name="Cullen D."/>
            <person name="Cullen D."/>
            <person name="Gathman A."/>
            <person name="Goodell B."/>
            <person name="Henrissat B."/>
            <person name="Ihrmark K."/>
            <person name="Kauserud H."/>
            <person name="Kohler A."/>
            <person name="LaButti K."/>
            <person name="Lapidus A."/>
            <person name="Lavin J.L."/>
            <person name="Lee Y.-H."/>
            <person name="Lindquist E."/>
            <person name="Lilly W."/>
            <person name="Lucas S."/>
            <person name="Morin E."/>
            <person name="Murat C."/>
            <person name="Oguiza J.A."/>
            <person name="Park J."/>
            <person name="Pisabarro A.G."/>
            <person name="Riley R."/>
            <person name="Rosling A."/>
            <person name="Salamov A."/>
            <person name="Schmidt O."/>
            <person name="Schmutz J."/>
            <person name="Skrede I."/>
            <person name="Stenlid J."/>
            <person name="Wiebenga A."/>
            <person name="Xie X."/>
            <person name="Kues U."/>
            <person name="Hibbett D.S."/>
            <person name="Hoffmeister D."/>
            <person name="Hogberg N."/>
            <person name="Martin F."/>
            <person name="Grigoriev I.V."/>
            <person name="Watkinson S.C."/>
        </authorList>
    </citation>
    <scope>NUCLEOTIDE SEQUENCE</scope>
    <source>
        <strain evidence="1">S7.9</strain>
    </source>
</reference>
<dbReference type="HOGENOM" id="CLU_3070116_0_0_1"/>
<dbReference type="EMBL" id="GL945428">
    <property type="protein sequence ID" value="EGO31156.1"/>
    <property type="molecule type" value="Genomic_DNA"/>
</dbReference>
<dbReference type="Proteomes" id="UP000008064">
    <property type="component" value="Unassembled WGS sequence"/>
</dbReference>
<accession>F8NF36</accession>
<organism>
    <name type="scientific">Serpula lacrymans var. lacrymans (strain S7.9)</name>
    <name type="common">Dry rot fungus</name>
    <dbReference type="NCBI Taxonomy" id="578457"/>
    <lineage>
        <taxon>Eukaryota</taxon>
        <taxon>Fungi</taxon>
        <taxon>Dikarya</taxon>
        <taxon>Basidiomycota</taxon>
        <taxon>Agaricomycotina</taxon>
        <taxon>Agaricomycetes</taxon>
        <taxon>Agaricomycetidae</taxon>
        <taxon>Boletales</taxon>
        <taxon>Coniophorineae</taxon>
        <taxon>Serpulaceae</taxon>
        <taxon>Serpula</taxon>
    </lineage>
</organism>
<evidence type="ECO:0000313" key="1">
    <source>
        <dbReference type="EMBL" id="EGO31156.1"/>
    </source>
</evidence>
<dbReference type="RefSeq" id="XP_007313040.1">
    <property type="nucleotide sequence ID" value="XM_007312978.1"/>
</dbReference>
<gene>
    <name evidence="1" type="ORF">SERLADRAFT_455890</name>
</gene>
<dbReference type="AlphaFoldDB" id="F8NF36"/>
<dbReference type="GeneID" id="18817231"/>
<protein>
    <submittedName>
        <fullName evidence="1">Uncharacterized protein</fullName>
    </submittedName>
</protein>
<name>F8NF36_SERL9</name>